<organism evidence="2 3">
    <name type="scientific">Armillaria ostoyae</name>
    <name type="common">Armillaria root rot fungus</name>
    <dbReference type="NCBI Taxonomy" id="47428"/>
    <lineage>
        <taxon>Eukaryota</taxon>
        <taxon>Fungi</taxon>
        <taxon>Dikarya</taxon>
        <taxon>Basidiomycota</taxon>
        <taxon>Agaricomycotina</taxon>
        <taxon>Agaricomycetes</taxon>
        <taxon>Agaricomycetidae</taxon>
        <taxon>Agaricales</taxon>
        <taxon>Marasmiineae</taxon>
        <taxon>Physalacriaceae</taxon>
        <taxon>Armillaria</taxon>
    </lineage>
</organism>
<dbReference type="PRINTS" id="PR00348">
    <property type="entry name" value="UBIQUITIN"/>
</dbReference>
<dbReference type="PROSITE" id="PS50053">
    <property type="entry name" value="UBIQUITIN_2"/>
    <property type="match status" value="1"/>
</dbReference>
<protein>
    <recommendedName>
        <fullName evidence="1">Ubiquitin-like domain-containing protein</fullName>
    </recommendedName>
</protein>
<name>A0A284S145_ARMOS</name>
<dbReference type="EMBL" id="FUEG01000025">
    <property type="protein sequence ID" value="SJL14742.1"/>
    <property type="molecule type" value="Genomic_DNA"/>
</dbReference>
<dbReference type="OMA" id="ICAGHYV"/>
<feature type="domain" description="Ubiquitin-like" evidence="1">
    <location>
        <begin position="95"/>
        <end position="170"/>
    </location>
</feature>
<gene>
    <name evidence="2" type="ORF">ARMOST_18210</name>
</gene>
<sequence length="171" mass="19098">MSDSDIKRYIVATDGNTRVFVSRSEVSRYEDFVAITRQYFFPGSDSLKLVIQTNELAICAGHYVDIPPNLWEEMSTFISGIRVISRLARATSPLMAICVKTIAGKQIPLSLPESAFVSDLAALVHESEGHPPEEQHLIYGGRWLAFEDRLSSYDIRDGATIHLLIRGKGRV</sequence>
<dbReference type="AlphaFoldDB" id="A0A284S145"/>
<dbReference type="CDD" id="cd17039">
    <property type="entry name" value="Ubl_ubiquitin_like"/>
    <property type="match status" value="1"/>
</dbReference>
<dbReference type="InterPro" id="IPR029071">
    <property type="entry name" value="Ubiquitin-like_domsf"/>
</dbReference>
<dbReference type="Gene3D" id="3.10.20.90">
    <property type="entry name" value="Phosphatidylinositol 3-kinase Catalytic Subunit, Chain A, domain 1"/>
    <property type="match status" value="1"/>
</dbReference>
<evidence type="ECO:0000313" key="2">
    <source>
        <dbReference type="EMBL" id="SJL14742.1"/>
    </source>
</evidence>
<keyword evidence="3" id="KW-1185">Reference proteome</keyword>
<dbReference type="Proteomes" id="UP000219338">
    <property type="component" value="Unassembled WGS sequence"/>
</dbReference>
<proteinExistence type="predicted"/>
<evidence type="ECO:0000313" key="3">
    <source>
        <dbReference type="Proteomes" id="UP000219338"/>
    </source>
</evidence>
<dbReference type="SUPFAM" id="SSF54236">
    <property type="entry name" value="Ubiquitin-like"/>
    <property type="match status" value="1"/>
</dbReference>
<dbReference type="OrthoDB" id="1043111at2759"/>
<evidence type="ECO:0000259" key="1">
    <source>
        <dbReference type="PROSITE" id="PS50053"/>
    </source>
</evidence>
<dbReference type="STRING" id="47428.A0A284S145"/>
<dbReference type="InterPro" id="IPR019956">
    <property type="entry name" value="Ubiquitin_dom"/>
</dbReference>
<dbReference type="InterPro" id="IPR000626">
    <property type="entry name" value="Ubiquitin-like_dom"/>
</dbReference>
<dbReference type="SMART" id="SM00213">
    <property type="entry name" value="UBQ"/>
    <property type="match status" value="1"/>
</dbReference>
<accession>A0A284S145</accession>
<dbReference type="Pfam" id="PF00240">
    <property type="entry name" value="ubiquitin"/>
    <property type="match status" value="1"/>
</dbReference>
<reference evidence="3" key="1">
    <citation type="journal article" date="2017" name="Nat. Ecol. Evol.">
        <title>Genome expansion and lineage-specific genetic innovations in the forest pathogenic fungi Armillaria.</title>
        <authorList>
            <person name="Sipos G."/>
            <person name="Prasanna A.N."/>
            <person name="Walter M.C."/>
            <person name="O'Connor E."/>
            <person name="Balint B."/>
            <person name="Krizsan K."/>
            <person name="Kiss B."/>
            <person name="Hess J."/>
            <person name="Varga T."/>
            <person name="Slot J."/>
            <person name="Riley R."/>
            <person name="Boka B."/>
            <person name="Rigling D."/>
            <person name="Barry K."/>
            <person name="Lee J."/>
            <person name="Mihaltcheva S."/>
            <person name="LaButti K."/>
            <person name="Lipzen A."/>
            <person name="Waldron R."/>
            <person name="Moloney N.M."/>
            <person name="Sperisen C."/>
            <person name="Kredics L."/>
            <person name="Vagvoelgyi C."/>
            <person name="Patrignani A."/>
            <person name="Fitzpatrick D."/>
            <person name="Nagy I."/>
            <person name="Doyle S."/>
            <person name="Anderson J.B."/>
            <person name="Grigoriev I.V."/>
            <person name="Gueldener U."/>
            <person name="Muensterkoetter M."/>
            <person name="Nagy L.G."/>
        </authorList>
    </citation>
    <scope>NUCLEOTIDE SEQUENCE [LARGE SCALE GENOMIC DNA]</scope>
    <source>
        <strain evidence="3">C18/9</strain>
    </source>
</reference>